<accession>K0SJL3</accession>
<proteinExistence type="predicted"/>
<keyword evidence="3" id="KW-1185">Reference proteome</keyword>
<organism evidence="2 3">
    <name type="scientific">Thalassiosira oceanica</name>
    <name type="common">Marine diatom</name>
    <dbReference type="NCBI Taxonomy" id="159749"/>
    <lineage>
        <taxon>Eukaryota</taxon>
        <taxon>Sar</taxon>
        <taxon>Stramenopiles</taxon>
        <taxon>Ochrophyta</taxon>
        <taxon>Bacillariophyta</taxon>
        <taxon>Coscinodiscophyceae</taxon>
        <taxon>Thalassiosirophycidae</taxon>
        <taxon>Thalassiosirales</taxon>
        <taxon>Thalassiosiraceae</taxon>
        <taxon>Thalassiosira</taxon>
    </lineage>
</organism>
<reference evidence="2 3" key="1">
    <citation type="journal article" date="2012" name="Genome Biol.">
        <title>Genome and low-iron response of an oceanic diatom adapted to chronic iron limitation.</title>
        <authorList>
            <person name="Lommer M."/>
            <person name="Specht M."/>
            <person name="Roy A.S."/>
            <person name="Kraemer L."/>
            <person name="Andreson R."/>
            <person name="Gutowska M.A."/>
            <person name="Wolf J."/>
            <person name="Bergner S.V."/>
            <person name="Schilhabel M.B."/>
            <person name="Klostermeier U.C."/>
            <person name="Beiko R.G."/>
            <person name="Rosenstiel P."/>
            <person name="Hippler M."/>
            <person name="Laroche J."/>
        </authorList>
    </citation>
    <scope>NUCLEOTIDE SEQUENCE [LARGE SCALE GENOMIC DNA]</scope>
    <source>
        <strain evidence="2 3">CCMP1005</strain>
    </source>
</reference>
<feature type="compositionally biased region" description="Low complexity" evidence="1">
    <location>
        <begin position="1"/>
        <end position="12"/>
    </location>
</feature>
<comment type="caution">
    <text evidence="2">The sequence shown here is derived from an EMBL/GenBank/DDBJ whole genome shotgun (WGS) entry which is preliminary data.</text>
</comment>
<dbReference type="EMBL" id="AGNL01016340">
    <property type="protein sequence ID" value="EJK65129.1"/>
    <property type="molecule type" value="Genomic_DNA"/>
</dbReference>
<protein>
    <submittedName>
        <fullName evidence="2">Uncharacterized protein</fullName>
    </submittedName>
</protein>
<gene>
    <name evidence="2" type="ORF">THAOC_14053</name>
</gene>
<dbReference type="Proteomes" id="UP000266841">
    <property type="component" value="Unassembled WGS sequence"/>
</dbReference>
<name>K0SJL3_THAOC</name>
<evidence type="ECO:0000313" key="2">
    <source>
        <dbReference type="EMBL" id="EJK65129.1"/>
    </source>
</evidence>
<feature type="region of interest" description="Disordered" evidence="1">
    <location>
        <begin position="1"/>
        <end position="48"/>
    </location>
</feature>
<sequence>MILSTATASGSVARRRSAARRTSPQCRADGLIETTTRPTAPVSGDIALNPNRFGPSSYRIRSQIISAASPAVFLRRLRRATLSPTWATQRRLCTPTTA</sequence>
<dbReference type="AlphaFoldDB" id="K0SJL3"/>
<evidence type="ECO:0000256" key="1">
    <source>
        <dbReference type="SAM" id="MobiDB-lite"/>
    </source>
</evidence>
<evidence type="ECO:0000313" key="3">
    <source>
        <dbReference type="Proteomes" id="UP000266841"/>
    </source>
</evidence>